<reference evidence="1" key="1">
    <citation type="journal article" date="2019" name="Virology">
        <title>Identification of diverse arthropod associated viruses in native Australian fleas.</title>
        <authorList>
            <person name="Harvey E."/>
            <person name="Rose K."/>
            <person name="Eden J.S."/>
            <person name="Lawrence A."/>
            <person name="Doggett S.L."/>
            <person name="Holmes E.C."/>
        </authorList>
    </citation>
    <scope>NUCLEOTIDE SEQUENCE</scope>
    <source>
        <strain evidence="1">AFV11</strain>
    </source>
</reference>
<sequence length="888" mass="97936">MSNTNKITLTFLDRPYLSPGMPDLPVGPEDYHPDGIVSEVGKPTTSMTVWGPVCAFTLRAPMRYKVPAHTFGKGFLGDAFAGFAHTRLEISPSGATTKSKGTITAKMSAQQNTLIKMYQVWRGDAIFICRLDEPLGSSHLIEFYCPHNDDKSVTRGVRWKPTVNPVIALRVGFYEAMPFFPTSPTNPRNGLTLNYRVLEDNSIETVVRPIKVSFFTMVYNVSTAGFKFSNTFVDAVPFVPASKPKLSDDDSYSTVVKVSDLVEGRHQMDEASASADVASPIGDPVTDIQDNITAIETLPADKLPTKPPPLIKGHVASKDALASVNTKWLEWKTIEIKASKNDPLSFKITPYTMRAGRGENIFRPYRRNVWVMFPITDGQSRGMKLKLVSNRPPQIAGMIRVHQGNNVGLPMVFHKFGTTTELDLIPDFIYNQTVLRHYASPWVRTYDVVFNFQLEVVDFNRTGDIEELKIQMFLKAGNARFQVPMKPRAPPSNPTRDLHYFTRLTNETDITTEMLVSFAHSLKAELSRPTFEVVEDEVVARHQMNEIAPPAAQGEEEGEFLHSLGDDDPLEQDDFPLLIMQPKLTKDKILRIPLDLFKLNDLASGGGRSTLAERINRFGSMIPTGSCDYGPSCGTYSLVINTPTNVSGMIEHVAIPTDASLDVARINFDLSSILSMAGSALASVGGAVLNGAIDTVGSAVSGLASSIFGGGSSNAGQSISGPIPTSRYLSHIPTQDFQLTSPFSDLFLRATDLTGLQELPVNVFAHLKDLRWDRLLFDRDIVPQSSASYSLEVEPIESLMLIEEFVDSRKDFQIARAAKLTAFMGNYILRSSMSDKLDIGRLDELPVPSKADLLFAFRSVNIFRTSRIPSRAFPLSLGDEPPSPDSDS</sequence>
<proteinExistence type="predicted"/>
<organism evidence="1">
    <name type="scientific">Stamford virus</name>
    <dbReference type="NCBI Taxonomy" id="2600335"/>
    <lineage>
        <taxon>Viruses</taxon>
        <taxon>Riboviria</taxon>
        <taxon>Orthornavirae</taxon>
        <taxon>Pisuviricota</taxon>
        <taxon>Pisoniviricetes</taxon>
        <taxon>Picornavirales</taxon>
        <taxon>Picornaviridae</taxon>
    </lineage>
</organism>
<name>A0A5B8XAK5_9PICO</name>
<evidence type="ECO:0000313" key="1">
    <source>
        <dbReference type="EMBL" id="QED21520.1"/>
    </source>
</evidence>
<dbReference type="EMBL" id="MN167491">
    <property type="protein sequence ID" value="QED21520.1"/>
    <property type="molecule type" value="Genomic_RNA"/>
</dbReference>
<protein>
    <submittedName>
        <fullName evidence="1">Putative capsid</fullName>
    </submittedName>
</protein>
<accession>A0A5B8XAK5</accession>